<reference evidence="8" key="1">
    <citation type="submission" date="2021-02" db="EMBL/GenBank/DDBJ databases">
        <title>PHA producing bacteria isolated from coastal sediment in Guangdong, Shenzhen.</title>
        <authorList>
            <person name="Zheng W."/>
            <person name="Yu S."/>
            <person name="Huang Y."/>
        </authorList>
    </citation>
    <scope>NUCLEOTIDE SEQUENCE</scope>
    <source>
        <strain evidence="8">TN14-10</strain>
    </source>
</reference>
<dbReference type="Pfam" id="PF00884">
    <property type="entry name" value="Sulfatase"/>
    <property type="match status" value="1"/>
</dbReference>
<evidence type="ECO:0000256" key="6">
    <source>
        <dbReference type="SAM" id="Phobius"/>
    </source>
</evidence>
<proteinExistence type="predicted"/>
<name>A0A939IIW4_9GAMM</name>
<feature type="transmembrane region" description="Helical" evidence="6">
    <location>
        <begin position="44"/>
        <end position="64"/>
    </location>
</feature>
<organism evidence="8 9">
    <name type="scientific">Parahaliea mediterranea</name>
    <dbReference type="NCBI Taxonomy" id="651086"/>
    <lineage>
        <taxon>Bacteria</taxon>
        <taxon>Pseudomonadati</taxon>
        <taxon>Pseudomonadota</taxon>
        <taxon>Gammaproteobacteria</taxon>
        <taxon>Cellvibrionales</taxon>
        <taxon>Halieaceae</taxon>
        <taxon>Parahaliea</taxon>
    </lineage>
</organism>
<evidence type="ECO:0000256" key="2">
    <source>
        <dbReference type="ARBA" id="ARBA00022475"/>
    </source>
</evidence>
<dbReference type="CDD" id="cd16015">
    <property type="entry name" value="LTA_synthase"/>
    <property type="match status" value="1"/>
</dbReference>
<accession>A0A939IIW4</accession>
<dbReference type="Proteomes" id="UP000664303">
    <property type="component" value="Unassembled WGS sequence"/>
</dbReference>
<comment type="caution">
    <text evidence="8">The sequence shown here is derived from an EMBL/GenBank/DDBJ whole genome shotgun (WGS) entry which is preliminary data.</text>
</comment>
<dbReference type="SUPFAM" id="SSF53649">
    <property type="entry name" value="Alkaline phosphatase-like"/>
    <property type="match status" value="1"/>
</dbReference>
<dbReference type="PANTHER" id="PTHR47371:SF3">
    <property type="entry name" value="PHOSPHOGLYCEROL TRANSFERASE I"/>
    <property type="match status" value="1"/>
</dbReference>
<protein>
    <submittedName>
        <fullName evidence="8">LTA synthase family protein</fullName>
    </submittedName>
</protein>
<gene>
    <name evidence="8" type="ORF">JYP50_03595</name>
</gene>
<feature type="transmembrane region" description="Helical" evidence="6">
    <location>
        <begin position="148"/>
        <end position="167"/>
    </location>
</feature>
<keyword evidence="5 6" id="KW-0472">Membrane</keyword>
<dbReference type="AlphaFoldDB" id="A0A939IIW4"/>
<dbReference type="RefSeq" id="WP_206559097.1">
    <property type="nucleotide sequence ID" value="NZ_JAFKCZ010000002.1"/>
</dbReference>
<feature type="domain" description="Sulfatase N-terminal" evidence="7">
    <location>
        <begin position="224"/>
        <end position="503"/>
    </location>
</feature>
<dbReference type="EMBL" id="JAFKCZ010000002">
    <property type="protein sequence ID" value="MBN7795661.1"/>
    <property type="molecule type" value="Genomic_DNA"/>
</dbReference>
<dbReference type="Gene3D" id="3.40.720.10">
    <property type="entry name" value="Alkaline Phosphatase, subunit A"/>
    <property type="match status" value="1"/>
</dbReference>
<dbReference type="GO" id="GO:0005886">
    <property type="term" value="C:plasma membrane"/>
    <property type="evidence" value="ECO:0007669"/>
    <property type="project" value="UniProtKB-SubCell"/>
</dbReference>
<evidence type="ECO:0000256" key="4">
    <source>
        <dbReference type="ARBA" id="ARBA00022989"/>
    </source>
</evidence>
<sequence length="729" mass="79543">MNNKLNRPKAIPFTVVVVAVLLGAGTLAVPGVLAVQALGEGSVWRVTVSALAWLLLVAAIAALLPAKWPWKLLVSMVLVLLALVRIAYMGVAQFSGAGFTPEFFLHLEFDALKVAIDEFTALFLLSGVLLPVLLVLSYLALSVIRNRLAIHAATALLLVSSGALVAMHSQLPEWRLVDGWRQWHAPVAPPLAASEMALWRNADFVTADLPAKNRLDASAPPRPRNLILVYLESVGASVVDHPDWPDLMPRLRDMQAKHALVRDFHTSGYITIEGIVNSQCGTLFPFQRGSDSLSEADGLAERMTCLGDVLAKAGYRQSYLGGANLGFAGKGQFLGKHGYNTLLGLNEWRQRGLNQRPGTWGLSDADLFGQALEEIDVLQQDGRPFNLTLLTIGTHLPGYRYAECAPYRHDEADFLQALHCTDQLLATWLETLESRGILENTLVVVTADHSVFRNAEMRRLFGDSVLEDRRLPLLVMGAGAPGGSIETGAQYDLAPTVLDLLGVEHNAEFALGRSLLVEDDRDFFVSRYAQVYDGELLPRALAGCQAGVPVPPLDHCERAQLDRMLRAQVDGLSTGADYLRCDSAIPIEVGISTAADAPTVIQVNGHDQIARFSWRSRPVSGRDQGLFLMSVHADDGRVVRRQFIPATQQSDPIMQVRPEVESDQRLLVVWRGGAESSPPAWFPDSAMAHAVYSITPATSGARMTELASTDPAIALNWRADEARCQYLLN</sequence>
<keyword evidence="3 6" id="KW-0812">Transmembrane</keyword>
<evidence type="ECO:0000256" key="1">
    <source>
        <dbReference type="ARBA" id="ARBA00004651"/>
    </source>
</evidence>
<evidence type="ECO:0000256" key="5">
    <source>
        <dbReference type="ARBA" id="ARBA00023136"/>
    </source>
</evidence>
<dbReference type="InterPro" id="IPR050448">
    <property type="entry name" value="OpgB/LTA_synthase_biosynth"/>
</dbReference>
<feature type="transmembrane region" description="Helical" evidence="6">
    <location>
        <begin position="76"/>
        <end position="99"/>
    </location>
</feature>
<dbReference type="PANTHER" id="PTHR47371">
    <property type="entry name" value="LIPOTEICHOIC ACID SYNTHASE"/>
    <property type="match status" value="1"/>
</dbReference>
<evidence type="ECO:0000259" key="7">
    <source>
        <dbReference type="Pfam" id="PF00884"/>
    </source>
</evidence>
<keyword evidence="9" id="KW-1185">Reference proteome</keyword>
<evidence type="ECO:0000313" key="8">
    <source>
        <dbReference type="EMBL" id="MBN7795661.1"/>
    </source>
</evidence>
<evidence type="ECO:0000313" key="9">
    <source>
        <dbReference type="Proteomes" id="UP000664303"/>
    </source>
</evidence>
<dbReference type="InterPro" id="IPR000917">
    <property type="entry name" value="Sulfatase_N"/>
</dbReference>
<feature type="transmembrane region" description="Helical" evidence="6">
    <location>
        <begin position="119"/>
        <end position="141"/>
    </location>
</feature>
<dbReference type="InterPro" id="IPR017850">
    <property type="entry name" value="Alkaline_phosphatase_core_sf"/>
</dbReference>
<keyword evidence="2" id="KW-1003">Cell membrane</keyword>
<keyword evidence="4 6" id="KW-1133">Transmembrane helix</keyword>
<evidence type="ECO:0000256" key="3">
    <source>
        <dbReference type="ARBA" id="ARBA00022692"/>
    </source>
</evidence>
<comment type="subcellular location">
    <subcellularLocation>
        <location evidence="1">Cell membrane</location>
        <topology evidence="1">Multi-pass membrane protein</topology>
    </subcellularLocation>
</comment>